<dbReference type="EMBL" id="OZ023702">
    <property type="protein sequence ID" value="CAK9857103.1"/>
    <property type="molecule type" value="Genomic_DNA"/>
</dbReference>
<name>A0ABP1A4R2_9BRYO</name>
<keyword evidence="2" id="KW-1185">Reference proteome</keyword>
<gene>
    <name evidence="1" type="ORF">CSSPJE1EN2_LOCUS98</name>
</gene>
<organism evidence="1 2">
    <name type="scientific">Sphagnum jensenii</name>
    <dbReference type="NCBI Taxonomy" id="128206"/>
    <lineage>
        <taxon>Eukaryota</taxon>
        <taxon>Viridiplantae</taxon>
        <taxon>Streptophyta</taxon>
        <taxon>Embryophyta</taxon>
        <taxon>Bryophyta</taxon>
        <taxon>Sphagnophytina</taxon>
        <taxon>Sphagnopsida</taxon>
        <taxon>Sphagnales</taxon>
        <taxon>Sphagnaceae</taxon>
        <taxon>Sphagnum</taxon>
    </lineage>
</organism>
<dbReference type="Proteomes" id="UP001497522">
    <property type="component" value="Chromosome 1"/>
</dbReference>
<evidence type="ECO:0000313" key="2">
    <source>
        <dbReference type="Proteomes" id="UP001497522"/>
    </source>
</evidence>
<evidence type="ECO:0000313" key="1">
    <source>
        <dbReference type="EMBL" id="CAK9857103.1"/>
    </source>
</evidence>
<accession>A0ABP1A4R2</accession>
<sequence length="77" mass="8574">MGRLTDGVNDMKGITMGPLPAESQQHMLRKNAPLGLSVELFKTVMKQLLLTQQKWLYLLNNLFSSLRAAVALIAKYG</sequence>
<proteinExistence type="predicted"/>
<reference evidence="1 2" key="1">
    <citation type="submission" date="2024-03" db="EMBL/GenBank/DDBJ databases">
        <authorList>
            <consortium name="ELIXIR-Norway"/>
            <consortium name="Elixir Norway"/>
        </authorList>
    </citation>
    <scope>NUCLEOTIDE SEQUENCE [LARGE SCALE GENOMIC DNA]</scope>
</reference>
<protein>
    <submittedName>
        <fullName evidence="1">Uncharacterized protein</fullName>
    </submittedName>
</protein>